<feature type="transmembrane region" description="Helical" evidence="6">
    <location>
        <begin position="416"/>
        <end position="433"/>
    </location>
</feature>
<feature type="transmembrane region" description="Helical" evidence="6">
    <location>
        <begin position="173"/>
        <end position="196"/>
    </location>
</feature>
<evidence type="ECO:0000256" key="6">
    <source>
        <dbReference type="SAM" id="Phobius"/>
    </source>
</evidence>
<dbReference type="Proteomes" id="UP001600888">
    <property type="component" value="Unassembled WGS sequence"/>
</dbReference>
<gene>
    <name evidence="8" type="ORF">FJTKL_08571</name>
</gene>
<comment type="caution">
    <text evidence="8">The sequence shown here is derived from an EMBL/GenBank/DDBJ whole genome shotgun (WGS) entry which is preliminary data.</text>
</comment>
<evidence type="ECO:0000259" key="7">
    <source>
        <dbReference type="PROSITE" id="PS50850"/>
    </source>
</evidence>
<keyword evidence="3 6" id="KW-1133">Transmembrane helix</keyword>
<reference evidence="8 9" key="1">
    <citation type="submission" date="2024-03" db="EMBL/GenBank/DDBJ databases">
        <title>A high-quality draft genome sequence of Diaporthe vaccinii, a causative agent of upright dieback and viscid rot disease in cranberry plants.</title>
        <authorList>
            <person name="Sarrasin M."/>
            <person name="Lang B.F."/>
            <person name="Burger G."/>
        </authorList>
    </citation>
    <scope>NUCLEOTIDE SEQUENCE [LARGE SCALE GENOMIC DNA]</scope>
    <source>
        <strain evidence="8 9">IS7</strain>
    </source>
</reference>
<feature type="compositionally biased region" description="Polar residues" evidence="5">
    <location>
        <begin position="264"/>
        <end position="276"/>
    </location>
</feature>
<accession>A0ABR4ERI2</accession>
<evidence type="ECO:0000256" key="3">
    <source>
        <dbReference type="ARBA" id="ARBA00022989"/>
    </source>
</evidence>
<evidence type="ECO:0000256" key="5">
    <source>
        <dbReference type="SAM" id="MobiDB-lite"/>
    </source>
</evidence>
<feature type="compositionally biased region" description="Basic and acidic residues" evidence="5">
    <location>
        <begin position="277"/>
        <end position="288"/>
    </location>
</feature>
<feature type="transmembrane region" description="Helical" evidence="6">
    <location>
        <begin position="203"/>
        <end position="225"/>
    </location>
</feature>
<feature type="transmembrane region" description="Helical" evidence="6">
    <location>
        <begin position="142"/>
        <end position="161"/>
    </location>
</feature>
<dbReference type="PANTHER" id="PTHR23502">
    <property type="entry name" value="MAJOR FACILITATOR SUPERFAMILY"/>
    <property type="match status" value="1"/>
</dbReference>
<evidence type="ECO:0000313" key="8">
    <source>
        <dbReference type="EMBL" id="KAL2285047.1"/>
    </source>
</evidence>
<feature type="transmembrane region" description="Helical" evidence="6">
    <location>
        <begin position="445"/>
        <end position="469"/>
    </location>
</feature>
<dbReference type="PROSITE" id="PS50850">
    <property type="entry name" value="MFS"/>
    <property type="match status" value="1"/>
</dbReference>
<keyword evidence="2 6" id="KW-0812">Transmembrane</keyword>
<dbReference type="InterPro" id="IPR020846">
    <property type="entry name" value="MFS_dom"/>
</dbReference>
<feature type="domain" description="Major facilitator superfamily (MFS) profile" evidence="7">
    <location>
        <begin position="74"/>
        <end position="555"/>
    </location>
</feature>
<name>A0ABR4ERI2_9PEZI</name>
<protein>
    <recommendedName>
        <fullName evidence="7">Major facilitator superfamily (MFS) profile domain-containing protein</fullName>
    </recommendedName>
</protein>
<feature type="transmembrane region" description="Helical" evidence="6">
    <location>
        <begin position="231"/>
        <end position="252"/>
    </location>
</feature>
<feature type="transmembrane region" description="Helical" evidence="6">
    <location>
        <begin position="377"/>
        <end position="395"/>
    </location>
</feature>
<dbReference type="SUPFAM" id="SSF103473">
    <property type="entry name" value="MFS general substrate transporter"/>
    <property type="match status" value="1"/>
</dbReference>
<comment type="subcellular location">
    <subcellularLocation>
        <location evidence="1">Membrane</location>
        <topology evidence="1">Multi-pass membrane protein</topology>
    </subcellularLocation>
</comment>
<feature type="transmembrane region" description="Helical" evidence="6">
    <location>
        <begin position="114"/>
        <end position="133"/>
    </location>
</feature>
<evidence type="ECO:0000256" key="2">
    <source>
        <dbReference type="ARBA" id="ARBA00022692"/>
    </source>
</evidence>
<proteinExistence type="predicted"/>
<feature type="transmembrane region" description="Helical" evidence="6">
    <location>
        <begin position="336"/>
        <end position="357"/>
    </location>
</feature>
<sequence length="555" mass="60668">MPFGIINAELKDGGQIPGTEMLIGGSRVGVEAEVDDAHLERITYRGVETILVPQPSKTDLNDPLLWPRWQKEAAFYVIFVNAIVFAILPGPIIAPATFALAPILGVTLTEVAELSGYQLLLVAALGPLVSVLAQKYGKRPQFLFAAATGTLGTIVCIVGSQQNNYHTLLAGRLVQGLGVTAWESLSLAAVGDMFYLHERGWRTALIVCSLACMASMVSIISGVLFENHGYKNLFVAELPFDIIGLLATIFLLPETQFIRAATQPGETTQAQTSPNGTEKEKSWDHQAETVHPPSPAQKIPRRSYAQTLAPWERTSYTTKSIPHLLSETFVHLINPAVFWILMVSAVLVAFFVVSAYILSQIWSVPPYNLNVAQNGYFWAGAFAGGVLAVFVGPLCDWSARTLARANGGVYEAEFRIPVNILGALFCGLGWFLFMWVVENPRPDGYFLGAFCHGCACFGISVPSTSAGLYILDSFPRQSTEVFVLQMMLKNFLFYAFSTFINTWAGEAGGGEVFRVFGIVSLVLIALCIPMYIFGKVNRKLMYNLYTRSSLLKSLG</sequence>
<keyword evidence="4 6" id="KW-0472">Membrane</keyword>
<evidence type="ECO:0000256" key="4">
    <source>
        <dbReference type="ARBA" id="ARBA00023136"/>
    </source>
</evidence>
<evidence type="ECO:0000313" key="9">
    <source>
        <dbReference type="Proteomes" id="UP001600888"/>
    </source>
</evidence>
<feature type="region of interest" description="Disordered" evidence="5">
    <location>
        <begin position="263"/>
        <end position="298"/>
    </location>
</feature>
<feature type="transmembrane region" description="Helical" evidence="6">
    <location>
        <begin position="73"/>
        <end position="94"/>
    </location>
</feature>
<evidence type="ECO:0000256" key="1">
    <source>
        <dbReference type="ARBA" id="ARBA00004141"/>
    </source>
</evidence>
<organism evidence="8 9">
    <name type="scientific">Diaporthe vaccinii</name>
    <dbReference type="NCBI Taxonomy" id="105482"/>
    <lineage>
        <taxon>Eukaryota</taxon>
        <taxon>Fungi</taxon>
        <taxon>Dikarya</taxon>
        <taxon>Ascomycota</taxon>
        <taxon>Pezizomycotina</taxon>
        <taxon>Sordariomycetes</taxon>
        <taxon>Sordariomycetidae</taxon>
        <taxon>Diaporthales</taxon>
        <taxon>Diaporthaceae</taxon>
        <taxon>Diaporthe</taxon>
        <taxon>Diaporthe eres species complex</taxon>
    </lineage>
</organism>
<dbReference type="InterPro" id="IPR011701">
    <property type="entry name" value="MFS"/>
</dbReference>
<feature type="transmembrane region" description="Helical" evidence="6">
    <location>
        <begin position="512"/>
        <end position="533"/>
    </location>
</feature>
<dbReference type="Gene3D" id="1.20.1250.20">
    <property type="entry name" value="MFS general substrate transporter like domains"/>
    <property type="match status" value="1"/>
</dbReference>
<keyword evidence="9" id="KW-1185">Reference proteome</keyword>
<dbReference type="EMBL" id="JBAWTH010000033">
    <property type="protein sequence ID" value="KAL2285047.1"/>
    <property type="molecule type" value="Genomic_DNA"/>
</dbReference>
<dbReference type="PANTHER" id="PTHR23502:SF29">
    <property type="entry name" value="TRANSPORTER, PUTATIVE (AFU_ORTHOLOGUE AFUA_6G06680)-RELATED"/>
    <property type="match status" value="1"/>
</dbReference>
<dbReference type="InterPro" id="IPR036259">
    <property type="entry name" value="MFS_trans_sf"/>
</dbReference>
<dbReference type="Pfam" id="PF07690">
    <property type="entry name" value="MFS_1"/>
    <property type="match status" value="1"/>
</dbReference>